<dbReference type="AlphaFoldDB" id="A0A7Y9E0K5"/>
<dbReference type="SUPFAM" id="SSF55961">
    <property type="entry name" value="Bet v1-like"/>
    <property type="match status" value="1"/>
</dbReference>
<proteinExistence type="predicted"/>
<reference evidence="1 2" key="1">
    <citation type="submission" date="2020-07" db="EMBL/GenBank/DDBJ databases">
        <title>Sequencing the genomes of 1000 actinobacteria strains.</title>
        <authorList>
            <person name="Klenk H.-P."/>
        </authorList>
    </citation>
    <scope>NUCLEOTIDE SEQUENCE [LARGE SCALE GENOMIC DNA]</scope>
    <source>
        <strain evidence="1 2">DSM 45772</strain>
    </source>
</reference>
<dbReference type="InterPro" id="IPR023393">
    <property type="entry name" value="START-like_dom_sf"/>
</dbReference>
<dbReference type="RefSeq" id="WP_179796239.1">
    <property type="nucleotide sequence ID" value="NZ_BAABHP010000019.1"/>
</dbReference>
<dbReference type="EMBL" id="JACCBN010000001">
    <property type="protein sequence ID" value="NYD38851.1"/>
    <property type="molecule type" value="Genomic_DNA"/>
</dbReference>
<sequence length="171" mass="18996">MEWTGARYADQPEVSADTWIAAPPERVWPLVAELERMPARSTELESLTWLGDGPGAGARFRGHNEHPSLGRWSVEGTVVECDAPSRFAWEMDGEDAPSARWSFDLVPDDGGTRLTQRARMGPGRSGLSRAIDAMPDKEQKIVFVRLREFEAAITRTLEAIRAEAESSDERA</sequence>
<evidence type="ECO:0000313" key="1">
    <source>
        <dbReference type="EMBL" id="NYD38851.1"/>
    </source>
</evidence>
<dbReference type="Pfam" id="PF10604">
    <property type="entry name" value="Polyketide_cyc2"/>
    <property type="match status" value="1"/>
</dbReference>
<gene>
    <name evidence="1" type="ORF">BJ983_004953</name>
</gene>
<accession>A0A7Y9E0K5</accession>
<comment type="caution">
    <text evidence="1">The sequence shown here is derived from an EMBL/GenBank/DDBJ whole genome shotgun (WGS) entry which is preliminary data.</text>
</comment>
<organism evidence="1 2">
    <name type="scientific">Actinomycetospora corticicola</name>
    <dbReference type="NCBI Taxonomy" id="663602"/>
    <lineage>
        <taxon>Bacteria</taxon>
        <taxon>Bacillati</taxon>
        <taxon>Actinomycetota</taxon>
        <taxon>Actinomycetes</taxon>
        <taxon>Pseudonocardiales</taxon>
        <taxon>Pseudonocardiaceae</taxon>
        <taxon>Actinomycetospora</taxon>
    </lineage>
</organism>
<dbReference type="CDD" id="cd07812">
    <property type="entry name" value="SRPBCC"/>
    <property type="match status" value="1"/>
</dbReference>
<keyword evidence="2" id="KW-1185">Reference proteome</keyword>
<dbReference type="Proteomes" id="UP000535890">
    <property type="component" value="Unassembled WGS sequence"/>
</dbReference>
<dbReference type="InterPro" id="IPR019587">
    <property type="entry name" value="Polyketide_cyclase/dehydratase"/>
</dbReference>
<protein>
    <submittedName>
        <fullName evidence="1">Uncharacterized protein YndB with AHSA1/START domain</fullName>
    </submittedName>
</protein>
<dbReference type="Gene3D" id="3.30.530.20">
    <property type="match status" value="1"/>
</dbReference>
<name>A0A7Y9E0K5_9PSEU</name>
<evidence type="ECO:0000313" key="2">
    <source>
        <dbReference type="Proteomes" id="UP000535890"/>
    </source>
</evidence>